<proteinExistence type="predicted"/>
<dbReference type="OrthoDB" id="248923at2759"/>
<dbReference type="AlphaFoldDB" id="E9H3J1"/>
<evidence type="ECO:0000313" key="3">
    <source>
        <dbReference type="Proteomes" id="UP000000305"/>
    </source>
</evidence>
<reference evidence="2 3" key="1">
    <citation type="journal article" date="2011" name="Science">
        <title>The ecoresponsive genome of Daphnia pulex.</title>
        <authorList>
            <person name="Colbourne J.K."/>
            <person name="Pfrender M.E."/>
            <person name="Gilbert D."/>
            <person name="Thomas W.K."/>
            <person name="Tucker A."/>
            <person name="Oakley T.H."/>
            <person name="Tokishita S."/>
            <person name="Aerts A."/>
            <person name="Arnold G.J."/>
            <person name="Basu M.K."/>
            <person name="Bauer D.J."/>
            <person name="Caceres C.E."/>
            <person name="Carmel L."/>
            <person name="Casola C."/>
            <person name="Choi J.H."/>
            <person name="Detter J.C."/>
            <person name="Dong Q."/>
            <person name="Dusheyko S."/>
            <person name="Eads B.D."/>
            <person name="Frohlich T."/>
            <person name="Geiler-Samerotte K.A."/>
            <person name="Gerlach D."/>
            <person name="Hatcher P."/>
            <person name="Jogdeo S."/>
            <person name="Krijgsveld J."/>
            <person name="Kriventseva E.V."/>
            <person name="Kultz D."/>
            <person name="Laforsch C."/>
            <person name="Lindquist E."/>
            <person name="Lopez J."/>
            <person name="Manak J.R."/>
            <person name="Muller J."/>
            <person name="Pangilinan J."/>
            <person name="Patwardhan R.P."/>
            <person name="Pitluck S."/>
            <person name="Pritham E.J."/>
            <person name="Rechtsteiner A."/>
            <person name="Rho M."/>
            <person name="Rogozin I.B."/>
            <person name="Sakarya O."/>
            <person name="Salamov A."/>
            <person name="Schaack S."/>
            <person name="Shapiro H."/>
            <person name="Shiga Y."/>
            <person name="Skalitzky C."/>
            <person name="Smith Z."/>
            <person name="Souvorov A."/>
            <person name="Sung W."/>
            <person name="Tang Z."/>
            <person name="Tsuchiya D."/>
            <person name="Tu H."/>
            <person name="Vos H."/>
            <person name="Wang M."/>
            <person name="Wolf Y.I."/>
            <person name="Yamagata H."/>
            <person name="Yamada T."/>
            <person name="Ye Y."/>
            <person name="Shaw J.R."/>
            <person name="Andrews J."/>
            <person name="Crease T.J."/>
            <person name="Tang H."/>
            <person name="Lucas S.M."/>
            <person name="Robertson H.M."/>
            <person name="Bork P."/>
            <person name="Koonin E.V."/>
            <person name="Zdobnov E.M."/>
            <person name="Grigoriev I.V."/>
            <person name="Lynch M."/>
            <person name="Boore J.L."/>
        </authorList>
    </citation>
    <scope>NUCLEOTIDE SEQUENCE [LARGE SCALE GENOMIC DNA]</scope>
</reference>
<dbReference type="GO" id="GO:0070059">
    <property type="term" value="P:intrinsic apoptotic signaling pathway in response to endoplasmic reticulum stress"/>
    <property type="evidence" value="ECO:0000318"/>
    <property type="project" value="GO_Central"/>
</dbReference>
<dbReference type="PANTHER" id="PTHR13954">
    <property type="entry name" value="IRE1-RELATED"/>
    <property type="match status" value="1"/>
</dbReference>
<dbReference type="GO" id="GO:0004674">
    <property type="term" value="F:protein serine/threonine kinase activity"/>
    <property type="evidence" value="ECO:0000318"/>
    <property type="project" value="GO_Central"/>
</dbReference>
<dbReference type="STRING" id="6669.E9H3J1"/>
<dbReference type="GO" id="GO:0051082">
    <property type="term" value="F:unfolded protein binding"/>
    <property type="evidence" value="ECO:0000318"/>
    <property type="project" value="GO_Central"/>
</dbReference>
<dbReference type="PhylomeDB" id="E9H3J1"/>
<keyword evidence="3" id="KW-1185">Reference proteome</keyword>
<dbReference type="InParanoid" id="E9H3J1"/>
<feature type="domain" description="Protein kinase" evidence="1">
    <location>
        <begin position="1"/>
        <end position="121"/>
    </location>
</feature>
<dbReference type="SUPFAM" id="SSF56112">
    <property type="entry name" value="Protein kinase-like (PK-like)"/>
    <property type="match status" value="1"/>
</dbReference>
<dbReference type="Proteomes" id="UP000000305">
    <property type="component" value="Unassembled WGS sequence"/>
</dbReference>
<sequence>MADFGFAKELKPGKTEFSETERPGTETYMAPELLNAPDGAYPASFASDVYALGITIARTVLKGEHPYSSNKLRRQISMYEGLVPPNLQGLSWDLIDLILKLTEKDPGKRPDMVLVLRHPYFVLTNDKTKKHFVDQLWNGLQSLSPEDRSKQVKKIFSNRNFQQWYHNISGDKPATKEEMEKMAHTLPHYKTLNPDSSGSDAKAEPFTPAKKYEEAIKEAITSEYDPEMSLISSIRGRFCGLSRCRLYKLIQRSPKLLVLYFWSHLLDVVNESVAVDPQTGVPMTPTKAKHNSAQSKHKIIPELEWSSLYYDNEKDVDELWNIKYSENYADSQKTTEEIIGTIAKCNVSESVWSDLLDRIGSQRGISLLSAIVESHSSNVVDFVEIFLGTTI</sequence>
<protein>
    <recommendedName>
        <fullName evidence="1">Protein kinase domain-containing protein</fullName>
    </recommendedName>
</protein>
<dbReference type="GO" id="GO:0036498">
    <property type="term" value="P:IRE1-mediated unfolded protein response"/>
    <property type="evidence" value="ECO:0000318"/>
    <property type="project" value="GO_Central"/>
</dbReference>
<dbReference type="HOGENOM" id="CLU_706494_0_0_1"/>
<dbReference type="GO" id="GO:0005783">
    <property type="term" value="C:endoplasmic reticulum"/>
    <property type="evidence" value="ECO:0000318"/>
    <property type="project" value="GO_Central"/>
</dbReference>
<dbReference type="EMBL" id="GL732589">
    <property type="protein sequence ID" value="EFX73524.1"/>
    <property type="molecule type" value="Genomic_DNA"/>
</dbReference>
<dbReference type="Gene3D" id="1.10.510.10">
    <property type="entry name" value="Transferase(Phosphotransferase) domain 1"/>
    <property type="match status" value="1"/>
</dbReference>
<dbReference type="GO" id="GO:0004521">
    <property type="term" value="F:RNA endonuclease activity"/>
    <property type="evidence" value="ECO:0000318"/>
    <property type="project" value="GO_Central"/>
</dbReference>
<dbReference type="PANTHER" id="PTHR13954:SF6">
    <property type="entry name" value="NON-SPECIFIC SERINE_THREONINE PROTEIN KINASE"/>
    <property type="match status" value="1"/>
</dbReference>
<name>E9H3J1_DAPPU</name>
<gene>
    <name evidence="2" type="ORF">DAPPUDRAFT_252816</name>
</gene>
<accession>E9H3J1</accession>
<dbReference type="PROSITE" id="PS50011">
    <property type="entry name" value="PROTEIN_KINASE_DOM"/>
    <property type="match status" value="1"/>
</dbReference>
<dbReference type="Pfam" id="PF00069">
    <property type="entry name" value="Pkinase"/>
    <property type="match status" value="1"/>
</dbReference>
<organism evidence="2 3">
    <name type="scientific">Daphnia pulex</name>
    <name type="common">Water flea</name>
    <dbReference type="NCBI Taxonomy" id="6669"/>
    <lineage>
        <taxon>Eukaryota</taxon>
        <taxon>Metazoa</taxon>
        <taxon>Ecdysozoa</taxon>
        <taxon>Arthropoda</taxon>
        <taxon>Crustacea</taxon>
        <taxon>Branchiopoda</taxon>
        <taxon>Diplostraca</taxon>
        <taxon>Cladocera</taxon>
        <taxon>Anomopoda</taxon>
        <taxon>Daphniidae</taxon>
        <taxon>Daphnia</taxon>
    </lineage>
</organism>
<dbReference type="GO" id="GO:0005524">
    <property type="term" value="F:ATP binding"/>
    <property type="evidence" value="ECO:0007669"/>
    <property type="project" value="InterPro"/>
</dbReference>
<dbReference type="KEGG" id="dpx:DAPPUDRAFT_252816"/>
<evidence type="ECO:0000259" key="1">
    <source>
        <dbReference type="PROSITE" id="PS50011"/>
    </source>
</evidence>
<dbReference type="InterPro" id="IPR045133">
    <property type="entry name" value="IRE1/2-like"/>
</dbReference>
<dbReference type="eggNOG" id="KOG1027">
    <property type="taxonomic scope" value="Eukaryota"/>
</dbReference>
<dbReference type="InterPro" id="IPR000719">
    <property type="entry name" value="Prot_kinase_dom"/>
</dbReference>
<dbReference type="InterPro" id="IPR011009">
    <property type="entry name" value="Kinase-like_dom_sf"/>
</dbReference>
<evidence type="ECO:0000313" key="2">
    <source>
        <dbReference type="EMBL" id="EFX73524.1"/>
    </source>
</evidence>